<feature type="signal peptide" evidence="4">
    <location>
        <begin position="1"/>
        <end position="22"/>
    </location>
</feature>
<comment type="similarity">
    <text evidence="1">Belongs to the bacterial solute-binding protein 3 family.</text>
</comment>
<accession>A0A316HKN0</accession>
<comment type="caution">
    <text evidence="6">The sequence shown here is derived from an EMBL/GenBank/DDBJ whole genome shotgun (WGS) entry which is preliminary data.</text>
</comment>
<dbReference type="EMBL" id="QGHB01000022">
    <property type="protein sequence ID" value="PWK80733.1"/>
    <property type="molecule type" value="Genomic_DNA"/>
</dbReference>
<protein>
    <submittedName>
        <fullName evidence="6">Glutamate transport system substrate-binding protein</fullName>
    </submittedName>
</protein>
<evidence type="ECO:0000313" key="6">
    <source>
        <dbReference type="EMBL" id="PWK80733.1"/>
    </source>
</evidence>
<name>A0A316HKN0_9PSEU</name>
<feature type="domain" description="Solute-binding protein family 3/N-terminal" evidence="5">
    <location>
        <begin position="59"/>
        <end position="281"/>
    </location>
</feature>
<feature type="chain" id="PRO_5016281033" evidence="4">
    <location>
        <begin position="23"/>
        <end position="294"/>
    </location>
</feature>
<dbReference type="RefSeq" id="WP_109642043.1">
    <property type="nucleotide sequence ID" value="NZ_QGHB01000022.1"/>
</dbReference>
<dbReference type="SUPFAM" id="SSF53850">
    <property type="entry name" value="Periplasmic binding protein-like II"/>
    <property type="match status" value="1"/>
</dbReference>
<dbReference type="AlphaFoldDB" id="A0A316HKN0"/>
<dbReference type="PROSITE" id="PS51257">
    <property type="entry name" value="PROKAR_LIPOPROTEIN"/>
    <property type="match status" value="1"/>
</dbReference>
<dbReference type="SMART" id="SM00062">
    <property type="entry name" value="PBPb"/>
    <property type="match status" value="1"/>
</dbReference>
<keyword evidence="3 4" id="KW-0732">Signal</keyword>
<dbReference type="GO" id="GO:0006865">
    <property type="term" value="P:amino acid transport"/>
    <property type="evidence" value="ECO:0007669"/>
    <property type="project" value="TreeGrafter"/>
</dbReference>
<evidence type="ECO:0000259" key="5">
    <source>
        <dbReference type="SMART" id="SM00062"/>
    </source>
</evidence>
<dbReference type="PANTHER" id="PTHR30085">
    <property type="entry name" value="AMINO ACID ABC TRANSPORTER PERMEASE"/>
    <property type="match status" value="1"/>
</dbReference>
<evidence type="ECO:0000256" key="3">
    <source>
        <dbReference type="ARBA" id="ARBA00022729"/>
    </source>
</evidence>
<organism evidence="6 7">
    <name type="scientific">Lentzea atacamensis</name>
    <dbReference type="NCBI Taxonomy" id="531938"/>
    <lineage>
        <taxon>Bacteria</taxon>
        <taxon>Bacillati</taxon>
        <taxon>Actinomycetota</taxon>
        <taxon>Actinomycetes</taxon>
        <taxon>Pseudonocardiales</taxon>
        <taxon>Pseudonocardiaceae</taxon>
        <taxon>Lentzea</taxon>
    </lineage>
</organism>
<evidence type="ECO:0000256" key="4">
    <source>
        <dbReference type="SAM" id="SignalP"/>
    </source>
</evidence>
<dbReference type="InterPro" id="IPR051455">
    <property type="entry name" value="Bact_solute-bind_prot3"/>
</dbReference>
<evidence type="ECO:0000256" key="1">
    <source>
        <dbReference type="ARBA" id="ARBA00010333"/>
    </source>
</evidence>
<dbReference type="CDD" id="cd13690">
    <property type="entry name" value="PBP2_GluB"/>
    <property type="match status" value="1"/>
</dbReference>
<dbReference type="GO" id="GO:0005576">
    <property type="term" value="C:extracellular region"/>
    <property type="evidence" value="ECO:0007669"/>
    <property type="project" value="TreeGrafter"/>
</dbReference>
<proteinExistence type="inferred from homology"/>
<dbReference type="InterPro" id="IPR001638">
    <property type="entry name" value="Solute-binding_3/MltF_N"/>
</dbReference>
<dbReference type="Proteomes" id="UP000246005">
    <property type="component" value="Unassembled WGS sequence"/>
</dbReference>
<dbReference type="Pfam" id="PF00497">
    <property type="entry name" value="SBP_bac_3"/>
    <property type="match status" value="1"/>
</dbReference>
<reference evidence="6 7" key="1">
    <citation type="submission" date="2018-05" db="EMBL/GenBank/DDBJ databases">
        <title>Genomic Encyclopedia of Type Strains, Phase IV (KMG-IV): sequencing the most valuable type-strain genomes for metagenomic binning, comparative biology and taxonomic classification.</title>
        <authorList>
            <person name="Goeker M."/>
        </authorList>
    </citation>
    <scope>NUCLEOTIDE SEQUENCE [LARGE SCALE GENOMIC DNA]</scope>
    <source>
        <strain evidence="6 7">DSM 45480</strain>
    </source>
</reference>
<gene>
    <name evidence="6" type="ORF">C8D88_12211</name>
</gene>
<dbReference type="Gene3D" id="3.40.190.10">
    <property type="entry name" value="Periplasmic binding protein-like II"/>
    <property type="match status" value="2"/>
</dbReference>
<evidence type="ECO:0000313" key="7">
    <source>
        <dbReference type="Proteomes" id="UP000246005"/>
    </source>
</evidence>
<sequence length="294" mass="30569">MGRLFVAALLLFVAGCSGGENAVPGAGGGKFGALLAKAPVYTGQVTPGSAVDRIKKRGKLLIGGSQDAPLLSQLDPISGELTGFDAYLGKLLAHYIVGKPETELLSATSETREPLLANGTVDVIIQTYTITPARAERVAFAGPYYQSGQSIAVRKGTSGITKPADLAGKTVIVGANTPGVKAVKDAAPTAKIVEFGSDPECLTALKQGRGDAYVQDQAILVADASKDSELQLVGEPFTEDPYGIGIKHGDAEFEKFVDDWLREIGKSGLWQDVWKQTIGTVVTGDAPSPPAIAS</sequence>
<dbReference type="PANTHER" id="PTHR30085:SF6">
    <property type="entry name" value="ABC TRANSPORTER GLUTAMINE-BINDING PROTEIN GLNH"/>
    <property type="match status" value="1"/>
</dbReference>
<dbReference type="GO" id="GO:0030288">
    <property type="term" value="C:outer membrane-bounded periplasmic space"/>
    <property type="evidence" value="ECO:0007669"/>
    <property type="project" value="TreeGrafter"/>
</dbReference>
<evidence type="ECO:0000256" key="2">
    <source>
        <dbReference type="ARBA" id="ARBA00022448"/>
    </source>
</evidence>
<keyword evidence="2" id="KW-0813">Transport</keyword>